<gene>
    <name evidence="1" type="ORF">IHE45_16G083700</name>
</gene>
<reference evidence="2" key="1">
    <citation type="journal article" date="2022" name="Nat. Commun.">
        <title>Chromosome evolution and the genetic basis of agronomically important traits in greater yam.</title>
        <authorList>
            <person name="Bredeson J.V."/>
            <person name="Lyons J.B."/>
            <person name="Oniyinde I.O."/>
            <person name="Okereke N.R."/>
            <person name="Kolade O."/>
            <person name="Nnabue I."/>
            <person name="Nwadili C.O."/>
            <person name="Hribova E."/>
            <person name="Parker M."/>
            <person name="Nwogha J."/>
            <person name="Shu S."/>
            <person name="Carlson J."/>
            <person name="Kariba R."/>
            <person name="Muthemba S."/>
            <person name="Knop K."/>
            <person name="Barton G.J."/>
            <person name="Sherwood A.V."/>
            <person name="Lopez-Montes A."/>
            <person name="Asiedu R."/>
            <person name="Jamnadass R."/>
            <person name="Muchugi A."/>
            <person name="Goodstein D."/>
            <person name="Egesi C.N."/>
            <person name="Featherston J."/>
            <person name="Asfaw A."/>
            <person name="Simpson G.G."/>
            <person name="Dolezel J."/>
            <person name="Hendre P.S."/>
            <person name="Van Deynze A."/>
            <person name="Kumar P.L."/>
            <person name="Obidiegwu J.E."/>
            <person name="Bhattacharjee R."/>
            <person name="Rokhsar D.S."/>
        </authorList>
    </citation>
    <scope>NUCLEOTIDE SEQUENCE [LARGE SCALE GENOMIC DNA]</scope>
    <source>
        <strain evidence="2">cv. TDa95/00328</strain>
    </source>
</reference>
<organism evidence="1 2">
    <name type="scientific">Dioscorea alata</name>
    <name type="common">Purple yam</name>
    <dbReference type="NCBI Taxonomy" id="55571"/>
    <lineage>
        <taxon>Eukaryota</taxon>
        <taxon>Viridiplantae</taxon>
        <taxon>Streptophyta</taxon>
        <taxon>Embryophyta</taxon>
        <taxon>Tracheophyta</taxon>
        <taxon>Spermatophyta</taxon>
        <taxon>Magnoliopsida</taxon>
        <taxon>Liliopsida</taxon>
        <taxon>Dioscoreales</taxon>
        <taxon>Dioscoreaceae</taxon>
        <taxon>Dioscorea</taxon>
    </lineage>
</organism>
<proteinExistence type="predicted"/>
<dbReference type="EMBL" id="CM037026">
    <property type="protein sequence ID" value="KAH7660196.1"/>
    <property type="molecule type" value="Genomic_DNA"/>
</dbReference>
<evidence type="ECO:0000313" key="2">
    <source>
        <dbReference type="Proteomes" id="UP000827976"/>
    </source>
</evidence>
<evidence type="ECO:0000313" key="1">
    <source>
        <dbReference type="EMBL" id="KAH7660196.1"/>
    </source>
</evidence>
<protein>
    <submittedName>
        <fullName evidence="1">DNA/RNA polymerases protein</fullName>
    </submittedName>
</protein>
<comment type="caution">
    <text evidence="1">The sequence shown here is derived from an EMBL/GenBank/DDBJ whole genome shotgun (WGS) entry which is preliminary data.</text>
</comment>
<dbReference type="Proteomes" id="UP000827976">
    <property type="component" value="Chromosome 16"/>
</dbReference>
<sequence length="814" mass="92560">MWSGVVSTCRRVSGLHLLRRVNFTPGLQLCDRGWFPAVFRAYTKFSIIEEVDDDCDHGSWMYEKSAQPMTLAKSLACLPDESSTSIKKKQMSRMELKRAIELRIKKRVKAQYSHGKFHDLMEKVIANASTLQDAYDIVRLNSNVEIGSEREDLSFASMADQLASGRFDVNANSICLFSKSERKECLVLPRLKLKVIEEAIRVVLEIVYRPFFSKISHGCRSGRGHLSALSYVCKEINKPDWCFTICMNKEADDSVISKLISTMEERIIDNNLFSFIRCLFHARVLNLTFGCIPKGHGLPQEGVLSPILMNIYLDMLDREFFALCMRHEGLGLHAGASKGGQHSMLRSWIRRQRDSADSGKELINGSDVRIYACRYMDEIFVAVSGSKDVALSVKTDITNYLRLFLNLDVIDCSDILPMHDRSCVQFLGTIIRVTAEESEAVKAVHKLKDKIRLFASQKKEIWDAGTVRVGQKWLAYGLKRIKESEIKQLKLSTQLLDHVAQFRKDGMKTDHWFKSLLKIWLQDINARVKANEGMVLSKYITEPALPSELRESFYDFQMQAEKYVSSETTATLALLCKSSNIASTSMKKDNTVTKMEAPISFIAKILNRYGLINLEGFPRHVSTLILQDDDLIIAWFSGLVCRWLKWYSEYDNFGDIKIMISECVRISCIRTLAAKYRMHESLIEKQFDSELNSIPMTEELETEMASITSSAENQDEGLMYGISYGGLCVLSLYRVKVPSRVFNCFVFGCCVSCPSMYTLLVKERQKFPGWKTGFSAAIHPSLNGRRIGLCNQHVKDLYMGHISLQSIEFGALSK</sequence>
<name>A0ACB7UIL3_DIOAL</name>
<keyword evidence="2" id="KW-1185">Reference proteome</keyword>
<accession>A0ACB7UIL3</accession>